<feature type="transmembrane region" description="Helical" evidence="8">
    <location>
        <begin position="306"/>
        <end position="325"/>
    </location>
</feature>
<sequence>MNLITCPGKLLLLPPILYKFILLSSRRLKPTPFNNKNYTYLGLAALSVIFIFIAYTRGMKADVNGDYHIYWETGRNFFGGQKLYTPGLLDGGFTYPPFAALFFSLFSWMPFHTSAFLYSYFVDYGLWVVSLILVKKIFDHLLPGQNIVMPFILASLLSIGFYWHNFIWMNANMPVLCLTLLGIWFYINKKFNYSYLFFWAGAFFKVTPIIFLFFAALKRPVKEWPKIILMALPFIILPMLLRGSISAGIADWQGYYEAFIAPFSKGQTDDNIISLGIPVILNKLNTGNAELGYEPVLHLSEYALKILILAIQVLIVGALTIKVVYDKYVNHNDDFSAADLCIIFLITLLLPGRVWGHHHVCTSFIYTYLFILLRDKKILFGISFLLCLLMNFMTKGSIGQTMTDFLRQYTYITWVMIFIGVVIVYYGYFAKRERLATV</sequence>
<evidence type="ECO:0000313" key="10">
    <source>
        <dbReference type="Proteomes" id="UP000186720"/>
    </source>
</evidence>
<feature type="transmembrane region" description="Helical" evidence="8">
    <location>
        <begin position="169"/>
        <end position="187"/>
    </location>
</feature>
<evidence type="ECO:0000256" key="4">
    <source>
        <dbReference type="ARBA" id="ARBA00022692"/>
    </source>
</evidence>
<dbReference type="STRING" id="1302689.RG47T_3769"/>
<feature type="transmembrane region" description="Helical" evidence="8">
    <location>
        <begin position="146"/>
        <end position="163"/>
    </location>
</feature>
<keyword evidence="5 8" id="KW-1133">Transmembrane helix</keyword>
<name>A0A1Q6A2R8_9SPHI</name>
<reference evidence="9 10" key="1">
    <citation type="submission" date="2016-11" db="EMBL/GenBank/DDBJ databases">
        <title>Whole Genome Sequencing of Mucilaginibacter polytrichastri RG4-7(T) isolated from the moss sample.</title>
        <authorList>
            <person name="Li Y."/>
        </authorList>
    </citation>
    <scope>NUCLEOTIDE SEQUENCE [LARGE SCALE GENOMIC DNA]</scope>
    <source>
        <strain evidence="9 10">RG4-7</strain>
    </source>
</reference>
<evidence type="ECO:0000256" key="6">
    <source>
        <dbReference type="ARBA" id="ARBA00023136"/>
    </source>
</evidence>
<evidence type="ECO:0000256" key="8">
    <source>
        <dbReference type="SAM" id="Phobius"/>
    </source>
</evidence>
<keyword evidence="4 8" id="KW-0812">Transmembrane</keyword>
<comment type="caution">
    <text evidence="9">The sequence shown here is derived from an EMBL/GenBank/DDBJ whole genome shotgun (WGS) entry which is preliminary data.</text>
</comment>
<evidence type="ECO:0000313" key="9">
    <source>
        <dbReference type="EMBL" id="OKS88303.1"/>
    </source>
</evidence>
<dbReference type="InterPro" id="IPR018584">
    <property type="entry name" value="GT87"/>
</dbReference>
<proteinExistence type="inferred from homology"/>
<dbReference type="Proteomes" id="UP000186720">
    <property type="component" value="Unassembled WGS sequence"/>
</dbReference>
<comment type="subcellular location">
    <subcellularLocation>
        <location evidence="1">Cell membrane</location>
        <topology evidence="1">Multi-pass membrane protein</topology>
    </subcellularLocation>
</comment>
<dbReference type="AlphaFoldDB" id="A0A1Q6A2R8"/>
<comment type="similarity">
    <text evidence="7">Belongs to the glycosyltransferase 87 family.</text>
</comment>
<feature type="transmembrane region" description="Helical" evidence="8">
    <location>
        <begin position="409"/>
        <end position="429"/>
    </location>
</feature>
<feature type="transmembrane region" description="Helical" evidence="8">
    <location>
        <begin position="194"/>
        <end position="217"/>
    </location>
</feature>
<organism evidence="9 10">
    <name type="scientific">Mucilaginibacter polytrichastri</name>
    <dbReference type="NCBI Taxonomy" id="1302689"/>
    <lineage>
        <taxon>Bacteria</taxon>
        <taxon>Pseudomonadati</taxon>
        <taxon>Bacteroidota</taxon>
        <taxon>Sphingobacteriia</taxon>
        <taxon>Sphingobacteriales</taxon>
        <taxon>Sphingobacteriaceae</taxon>
        <taxon>Mucilaginibacter</taxon>
    </lineage>
</organism>
<keyword evidence="3" id="KW-0808">Transferase</keyword>
<keyword evidence="10" id="KW-1185">Reference proteome</keyword>
<evidence type="ECO:0000256" key="2">
    <source>
        <dbReference type="ARBA" id="ARBA00022475"/>
    </source>
</evidence>
<evidence type="ECO:0000256" key="5">
    <source>
        <dbReference type="ARBA" id="ARBA00022989"/>
    </source>
</evidence>
<dbReference type="GO" id="GO:0005886">
    <property type="term" value="C:plasma membrane"/>
    <property type="evidence" value="ECO:0007669"/>
    <property type="project" value="UniProtKB-SubCell"/>
</dbReference>
<accession>A0A1Q6A2R8</accession>
<evidence type="ECO:0000256" key="7">
    <source>
        <dbReference type="ARBA" id="ARBA00024033"/>
    </source>
</evidence>
<dbReference type="EMBL" id="MPPL01000001">
    <property type="protein sequence ID" value="OKS88303.1"/>
    <property type="molecule type" value="Genomic_DNA"/>
</dbReference>
<gene>
    <name evidence="9" type="ORF">RG47T_3769</name>
</gene>
<dbReference type="GO" id="GO:0016758">
    <property type="term" value="F:hexosyltransferase activity"/>
    <property type="evidence" value="ECO:0007669"/>
    <property type="project" value="InterPro"/>
</dbReference>
<evidence type="ECO:0008006" key="11">
    <source>
        <dbReference type="Google" id="ProtNLM"/>
    </source>
</evidence>
<evidence type="ECO:0000256" key="3">
    <source>
        <dbReference type="ARBA" id="ARBA00022679"/>
    </source>
</evidence>
<dbReference type="Pfam" id="PF09594">
    <property type="entry name" value="GT87"/>
    <property type="match status" value="1"/>
</dbReference>
<protein>
    <recommendedName>
        <fullName evidence="11">DUF2029 domain-containing protein</fullName>
    </recommendedName>
</protein>
<dbReference type="OrthoDB" id="948417at2"/>
<feature type="transmembrane region" description="Helical" evidence="8">
    <location>
        <begin position="337"/>
        <end position="356"/>
    </location>
</feature>
<evidence type="ECO:0000256" key="1">
    <source>
        <dbReference type="ARBA" id="ARBA00004651"/>
    </source>
</evidence>
<feature type="transmembrane region" description="Helical" evidence="8">
    <location>
        <begin position="115"/>
        <end position="134"/>
    </location>
</feature>
<keyword evidence="2" id="KW-1003">Cell membrane</keyword>
<feature type="transmembrane region" description="Helical" evidence="8">
    <location>
        <begin position="377"/>
        <end position="394"/>
    </location>
</feature>
<feature type="transmembrane region" description="Helical" evidence="8">
    <location>
        <begin position="38"/>
        <end position="55"/>
    </location>
</feature>
<feature type="transmembrane region" description="Helical" evidence="8">
    <location>
        <begin position="223"/>
        <end position="241"/>
    </location>
</feature>
<keyword evidence="6 8" id="KW-0472">Membrane</keyword>